<dbReference type="AlphaFoldDB" id="A0A699ZBL2"/>
<reference evidence="2 3" key="1">
    <citation type="submission" date="2020-02" db="EMBL/GenBank/DDBJ databases">
        <title>Draft genome sequence of Haematococcus lacustris strain NIES-144.</title>
        <authorList>
            <person name="Morimoto D."/>
            <person name="Nakagawa S."/>
            <person name="Yoshida T."/>
            <person name="Sawayama S."/>
        </authorList>
    </citation>
    <scope>NUCLEOTIDE SEQUENCE [LARGE SCALE GENOMIC DNA]</scope>
    <source>
        <strain evidence="2 3">NIES-144</strain>
    </source>
</reference>
<dbReference type="Proteomes" id="UP000485058">
    <property type="component" value="Unassembled WGS sequence"/>
</dbReference>
<gene>
    <name evidence="2" type="ORF">HaLaN_17140</name>
</gene>
<evidence type="ECO:0000313" key="3">
    <source>
        <dbReference type="Proteomes" id="UP000485058"/>
    </source>
</evidence>
<proteinExistence type="predicted"/>
<evidence type="ECO:0000313" key="2">
    <source>
        <dbReference type="EMBL" id="GFH20077.1"/>
    </source>
</evidence>
<sequence length="205" mass="21459">MAGLGQLLMQQLVVLLAAMAEAQYPNVITGRMRKLSAAAALVYLWSLCRWAHGLQLGPSFVTDAGDLRLQQVLDVQNYTAAATSCQAIGGSLMGLRGMSDITGGLYKDALVGSNTGATMWIGLRIRIPPAAPKTAALPKKLPVTARQLQQNWGEGAAEATILMSSALISGPSPCIAAPPSALQPRWNAAQQCSTSVQRHTGAAAH</sequence>
<evidence type="ECO:0000256" key="1">
    <source>
        <dbReference type="SAM" id="SignalP"/>
    </source>
</evidence>
<keyword evidence="3" id="KW-1185">Reference proteome</keyword>
<comment type="caution">
    <text evidence="2">The sequence shown here is derived from an EMBL/GenBank/DDBJ whole genome shotgun (WGS) entry which is preliminary data.</text>
</comment>
<protein>
    <recommendedName>
        <fullName evidence="4">C-type lectin domain-containing protein</fullName>
    </recommendedName>
</protein>
<keyword evidence="1" id="KW-0732">Signal</keyword>
<feature type="chain" id="PRO_5025459896" description="C-type lectin domain-containing protein" evidence="1">
    <location>
        <begin position="23"/>
        <end position="205"/>
    </location>
</feature>
<name>A0A699ZBL2_HAELA</name>
<feature type="signal peptide" evidence="1">
    <location>
        <begin position="1"/>
        <end position="22"/>
    </location>
</feature>
<dbReference type="EMBL" id="BLLF01001569">
    <property type="protein sequence ID" value="GFH20077.1"/>
    <property type="molecule type" value="Genomic_DNA"/>
</dbReference>
<organism evidence="2 3">
    <name type="scientific">Haematococcus lacustris</name>
    <name type="common">Green alga</name>
    <name type="synonym">Haematococcus pluvialis</name>
    <dbReference type="NCBI Taxonomy" id="44745"/>
    <lineage>
        <taxon>Eukaryota</taxon>
        <taxon>Viridiplantae</taxon>
        <taxon>Chlorophyta</taxon>
        <taxon>core chlorophytes</taxon>
        <taxon>Chlorophyceae</taxon>
        <taxon>CS clade</taxon>
        <taxon>Chlamydomonadales</taxon>
        <taxon>Haematococcaceae</taxon>
        <taxon>Haematococcus</taxon>
    </lineage>
</organism>
<accession>A0A699ZBL2</accession>
<evidence type="ECO:0008006" key="4">
    <source>
        <dbReference type="Google" id="ProtNLM"/>
    </source>
</evidence>